<sequence>MKASYILLFTLLTAAPTYAKLGSSNGFSGEISLNTGYISTQSHLNTNANAILTGLDQTAETDDTVIVAPLGNLAYTFGRSNQQVYFGTTRDDIAIGTLALQLGYKYQFPSRMTVDIAYLPTVMSGSEWQNPYETTTARQETDVDGNAYRLKLSNIGGSLFSLDMAYADKEVEQDALVNTALARDAKTFLIKGQVRIPLSRTTMLLPAIAYIESDAQGEANSYQGYRGELSLFQSIGEHNIALTAAYSQHDYQAGNHLFGNQIRNDDGLKFFVAYEYQNLMGWQNWSFISFVGYNQTDANINFYDESQSIVTLGVNYKF</sequence>
<gene>
    <name evidence="2" type="ORF">A6E14_02885</name>
</gene>
<organism evidence="2 3">
    <name type="scientific">Vibrio genomosp. F10</name>
    <dbReference type="NCBI Taxonomy" id="723171"/>
    <lineage>
        <taxon>Bacteria</taxon>
        <taxon>Pseudomonadati</taxon>
        <taxon>Pseudomonadota</taxon>
        <taxon>Gammaproteobacteria</taxon>
        <taxon>Vibrionales</taxon>
        <taxon>Vibrionaceae</taxon>
        <taxon>Vibrio</taxon>
    </lineage>
</organism>
<evidence type="ECO:0000256" key="1">
    <source>
        <dbReference type="SAM" id="SignalP"/>
    </source>
</evidence>
<protein>
    <recommendedName>
        <fullName evidence="4">DUF2860 domain-containing protein</fullName>
    </recommendedName>
</protein>
<evidence type="ECO:0000313" key="3">
    <source>
        <dbReference type="Proteomes" id="UP000093173"/>
    </source>
</evidence>
<dbReference type="Proteomes" id="UP000093173">
    <property type="component" value="Unassembled WGS sequence"/>
</dbReference>
<dbReference type="AlphaFoldDB" id="A0A1B9QVX7"/>
<dbReference type="PIRSF" id="PIRSF028696">
    <property type="entry name" value="UCP028696"/>
    <property type="match status" value="1"/>
</dbReference>
<proteinExistence type="predicted"/>
<dbReference type="EMBL" id="MAJZ01000811">
    <property type="protein sequence ID" value="OCH73309.1"/>
    <property type="molecule type" value="Genomic_DNA"/>
</dbReference>
<dbReference type="RefSeq" id="WP_065577261.1">
    <property type="nucleotide sequence ID" value="NZ_JBNGCH010000811.1"/>
</dbReference>
<accession>A0A1B9QVX7</accession>
<evidence type="ECO:0008006" key="4">
    <source>
        <dbReference type="Google" id="ProtNLM"/>
    </source>
</evidence>
<feature type="chain" id="PRO_5008634651" description="DUF2860 domain-containing protein" evidence="1">
    <location>
        <begin position="20"/>
        <end position="318"/>
    </location>
</feature>
<keyword evidence="3" id="KW-1185">Reference proteome</keyword>
<dbReference type="Pfam" id="PF11059">
    <property type="entry name" value="DUF2860"/>
    <property type="match status" value="1"/>
</dbReference>
<keyword evidence="1" id="KW-0732">Signal</keyword>
<dbReference type="InterPro" id="IPR016896">
    <property type="entry name" value="DUF2860"/>
</dbReference>
<comment type="caution">
    <text evidence="2">The sequence shown here is derived from an EMBL/GenBank/DDBJ whole genome shotgun (WGS) entry which is preliminary data.</text>
</comment>
<evidence type="ECO:0000313" key="2">
    <source>
        <dbReference type="EMBL" id="OCH73309.1"/>
    </source>
</evidence>
<name>A0A1B9QVX7_9VIBR</name>
<feature type="signal peptide" evidence="1">
    <location>
        <begin position="1"/>
        <end position="19"/>
    </location>
</feature>
<reference evidence="3" key="1">
    <citation type="submission" date="2016-06" db="EMBL/GenBank/DDBJ databases">
        <authorList>
            <person name="Hehemann J.-H."/>
            <person name="Arevalo P."/>
            <person name="Datta M.S."/>
            <person name="Polz M.F."/>
        </authorList>
    </citation>
    <scope>NUCLEOTIDE SEQUENCE [LARGE SCALE GENOMIC DNA]</scope>
    <source>
        <strain evidence="3">9CSC122</strain>
    </source>
</reference>